<dbReference type="RefSeq" id="WP_173086336.1">
    <property type="nucleotide sequence ID" value="NZ_BLTE01000016.1"/>
</dbReference>
<dbReference type="SUPFAM" id="SSF53187">
    <property type="entry name" value="Zn-dependent exopeptidases"/>
    <property type="match status" value="1"/>
</dbReference>
<dbReference type="InterPro" id="IPR053138">
    <property type="entry name" value="N-alpha-Ac-DABA_deacetylase"/>
</dbReference>
<reference evidence="3 4" key="1">
    <citation type="submission" date="2020-04" db="EMBL/GenBank/DDBJ databases">
        <authorList>
            <consortium name="Desulfovibrio sp. FSS-1 genome sequencing consortium"/>
            <person name="Shimoshige H."/>
            <person name="Kobayashi H."/>
            <person name="Maekawa T."/>
        </authorList>
    </citation>
    <scope>NUCLEOTIDE SEQUENCE [LARGE SCALE GENOMIC DNA]</scope>
    <source>
        <strain evidence="3 4">SIID29052-01</strain>
    </source>
</reference>
<dbReference type="EC" id="3.5.1.-" evidence="3"/>
<evidence type="ECO:0000259" key="2">
    <source>
        <dbReference type="Pfam" id="PF17033"/>
    </source>
</evidence>
<protein>
    <submittedName>
        <fullName evidence="3">N-alpha-acetyl-L-2,4-diaminobutyric acid deacetylase</fullName>
        <ecNumber evidence="3">3.5.1.-</ecNumber>
    </submittedName>
</protein>
<gene>
    <name evidence="3" type="primary">doeB</name>
    <name evidence="3" type="ORF">NNJEOMEG_03242</name>
</gene>
<dbReference type="PANTHER" id="PTHR37326:SF1">
    <property type="entry name" value="BLL3975 PROTEIN"/>
    <property type="match status" value="1"/>
</dbReference>
<reference evidence="3 4" key="2">
    <citation type="submission" date="2020-05" db="EMBL/GenBank/DDBJ databases">
        <title>Draft genome sequence of Desulfovibrio sp. strainFSS-1.</title>
        <authorList>
            <person name="Shimoshige H."/>
            <person name="Kobayashi H."/>
            <person name="Maekawa T."/>
        </authorList>
    </citation>
    <scope>NUCLEOTIDE SEQUENCE [LARGE SCALE GENOMIC DNA]</scope>
    <source>
        <strain evidence="3 4">SIID29052-01</strain>
    </source>
</reference>
<dbReference type="InterPro" id="IPR031489">
    <property type="entry name" value="Peptidase_M99"/>
</dbReference>
<dbReference type="Proteomes" id="UP000494245">
    <property type="component" value="Unassembled WGS sequence"/>
</dbReference>
<dbReference type="EMBL" id="BLTE01000016">
    <property type="protein sequence ID" value="GFK95379.1"/>
    <property type="molecule type" value="Genomic_DNA"/>
</dbReference>
<dbReference type="Gene3D" id="3.40.630.10">
    <property type="entry name" value="Zn peptidases"/>
    <property type="match status" value="1"/>
</dbReference>
<dbReference type="GO" id="GO:0016787">
    <property type="term" value="F:hydrolase activity"/>
    <property type="evidence" value="ECO:0007669"/>
    <property type="project" value="UniProtKB-KW"/>
</dbReference>
<dbReference type="PANTHER" id="PTHR37326">
    <property type="entry name" value="BLL3975 PROTEIN"/>
    <property type="match status" value="1"/>
</dbReference>
<evidence type="ECO:0000313" key="3">
    <source>
        <dbReference type="EMBL" id="GFK95379.1"/>
    </source>
</evidence>
<evidence type="ECO:0000313" key="4">
    <source>
        <dbReference type="Proteomes" id="UP000494245"/>
    </source>
</evidence>
<keyword evidence="4" id="KW-1185">Reference proteome</keyword>
<organism evidence="3 4">
    <name type="scientific">Fundidesulfovibrio magnetotacticus</name>
    <dbReference type="NCBI Taxonomy" id="2730080"/>
    <lineage>
        <taxon>Bacteria</taxon>
        <taxon>Pseudomonadati</taxon>
        <taxon>Thermodesulfobacteriota</taxon>
        <taxon>Desulfovibrionia</taxon>
        <taxon>Desulfovibrionales</taxon>
        <taxon>Desulfovibrionaceae</taxon>
        <taxon>Fundidesulfovibrio</taxon>
    </lineage>
</organism>
<evidence type="ECO:0000256" key="1">
    <source>
        <dbReference type="SAM" id="SignalP"/>
    </source>
</evidence>
<keyword evidence="3" id="KW-0378">Hydrolase</keyword>
<sequence length="583" mass="64324">MPRPSKLLPGLLLLALAVFAPCSGALAESVTFFPGTQYALEVHFLRGEKPGPTVMVQGGIQGDEAAGFLTAQLLSRAKVAKGTVIVVPRANPPSIHERKRAINVDLNRRFDQDYNEFYEDRLARVIRFLVSQSQALIHLHEGSGFYDTVRRSDLRGPQRYGQSVIVDSADPRRAPQLERAVRQVLAKVNEGVTPKDWAFQLFNMDTFNDRSRYLEQRKSLTYYALSRVGIPALAVEVSKNIPDLSWKVTQQLKVTALFLRQFGIELEPPRLGPEDLKAYPSRELRVLVNGSPLTAQTRTIRLDPGKPLDVRFENLPEGAAMSPVTAVFASDRPGFNLAKGPRLPLAPFQGIDVRADGVVLARAALEWKGAWPAAEAAGKPRFVCWLGGELRVVPADGELDAVQGDQLVLEGVWGSRRDEVLNLKGYVSRVGKNDGQDAGQEIILDPNSFIPKFVKHLENGDLLYEVVRETPKEPQAHFFLRVKPRVVTELTVRDQQGRAITLEWRPGKALALPPGRYVLEELRGNGPAGMVQFFAGRRPVGVGQAFIVAPSDEIVLRQATTFAEIGKMPVNSVVSEAGRALGY</sequence>
<feature type="signal peptide" evidence="1">
    <location>
        <begin position="1"/>
        <end position="27"/>
    </location>
</feature>
<keyword evidence="1" id="KW-0732">Signal</keyword>
<feature type="chain" id="PRO_5028856718" evidence="1">
    <location>
        <begin position="28"/>
        <end position="583"/>
    </location>
</feature>
<proteinExistence type="predicted"/>
<name>A0A6V8LZD6_9BACT</name>
<feature type="domain" description="D,L-carboxypeptidase peptidase" evidence="2">
    <location>
        <begin position="51"/>
        <end position="266"/>
    </location>
</feature>
<dbReference type="AlphaFoldDB" id="A0A6V8LZD6"/>
<accession>A0A6V8LZD6</accession>
<dbReference type="Pfam" id="PF17033">
    <property type="entry name" value="Peptidase_M99"/>
    <property type="match status" value="1"/>
</dbReference>
<comment type="caution">
    <text evidence="3">The sequence shown here is derived from an EMBL/GenBank/DDBJ whole genome shotgun (WGS) entry which is preliminary data.</text>
</comment>